<keyword evidence="1" id="KW-1133">Transmembrane helix</keyword>
<accession>A0A318Y592</accession>
<dbReference type="AlphaFoldDB" id="A0A318Y592"/>
<sequence length="104" mass="11869">MATPLTTIIIMTIINIILLTPCRTYIIHSMRLSCSTTWSTRLLALHYHHHPLPILHHCHCVTMARYPRLLSNFLLGEGGTWGVLGELLVVTWFLSPFSLRSMCL</sequence>
<dbReference type="GeneID" id="37120875"/>
<keyword evidence="3" id="KW-1185">Reference proteome</keyword>
<gene>
    <name evidence="2" type="ORF">BO87DRAFT_182096</name>
</gene>
<keyword evidence="1" id="KW-0472">Membrane</keyword>
<organism evidence="2 3">
    <name type="scientific">Aspergillus neoniger (strain CBS 115656)</name>
    <dbReference type="NCBI Taxonomy" id="1448310"/>
    <lineage>
        <taxon>Eukaryota</taxon>
        <taxon>Fungi</taxon>
        <taxon>Dikarya</taxon>
        <taxon>Ascomycota</taxon>
        <taxon>Pezizomycotina</taxon>
        <taxon>Eurotiomycetes</taxon>
        <taxon>Eurotiomycetidae</taxon>
        <taxon>Eurotiales</taxon>
        <taxon>Aspergillaceae</taxon>
        <taxon>Aspergillus</taxon>
        <taxon>Aspergillus subgen. Circumdati</taxon>
    </lineage>
</organism>
<reference evidence="2" key="1">
    <citation type="submission" date="2016-12" db="EMBL/GenBank/DDBJ databases">
        <title>The genomes of Aspergillus section Nigri reveals drivers in fungal speciation.</title>
        <authorList>
            <consortium name="DOE Joint Genome Institute"/>
            <person name="Vesth T.C."/>
            <person name="Nybo J."/>
            <person name="Theobald S."/>
            <person name="Brandl J."/>
            <person name="Frisvad J.C."/>
            <person name="Nielsen K.F."/>
            <person name="Lyhne E.K."/>
            <person name="Kogle M.E."/>
            <person name="Kuo A."/>
            <person name="Riley R."/>
            <person name="Clum A."/>
            <person name="Nolan M."/>
            <person name="Lipzen A."/>
            <person name="Salamov A."/>
            <person name="Henrissat B."/>
            <person name="Wiebenga A."/>
            <person name="De Vries R.P."/>
            <person name="Grigoriev I.V."/>
            <person name="Mortensen U.H."/>
            <person name="Andersen M.R."/>
            <person name="Baker S.E."/>
        </authorList>
    </citation>
    <scope>NUCLEOTIDE SEQUENCE [LARGE SCALE GENOMIC DNA]</scope>
    <source>
        <strain evidence="2">CBS 115656</strain>
    </source>
</reference>
<keyword evidence="1" id="KW-0812">Transmembrane</keyword>
<proteinExistence type="predicted"/>
<evidence type="ECO:0000313" key="2">
    <source>
        <dbReference type="EMBL" id="PYH29421.1"/>
    </source>
</evidence>
<evidence type="ECO:0000256" key="1">
    <source>
        <dbReference type="SAM" id="Phobius"/>
    </source>
</evidence>
<dbReference type="RefSeq" id="XP_025474899.1">
    <property type="nucleotide sequence ID" value="XM_025618419.1"/>
</dbReference>
<feature type="transmembrane region" description="Helical" evidence="1">
    <location>
        <begin position="73"/>
        <end position="94"/>
    </location>
</feature>
<protein>
    <submittedName>
        <fullName evidence="2">Uncharacterized protein</fullName>
    </submittedName>
</protein>
<dbReference type="EMBL" id="KZ821493">
    <property type="protein sequence ID" value="PYH29421.1"/>
    <property type="molecule type" value="Genomic_DNA"/>
</dbReference>
<feature type="transmembrane region" description="Helical" evidence="1">
    <location>
        <begin position="6"/>
        <end position="26"/>
    </location>
</feature>
<name>A0A318Y592_ASPNB</name>
<evidence type="ECO:0000313" key="3">
    <source>
        <dbReference type="Proteomes" id="UP000247647"/>
    </source>
</evidence>
<dbReference type="Proteomes" id="UP000247647">
    <property type="component" value="Unassembled WGS sequence"/>
</dbReference>